<dbReference type="PANTHER" id="PTHR34649:SF1">
    <property type="entry name" value="CILIA- AND FLAGELLA-ASSOCIATED PROTEIN 99"/>
    <property type="match status" value="1"/>
</dbReference>
<dbReference type="AlphaFoldDB" id="A0AAD1TMI3"/>
<sequence>CLSFRSLLCDLFSRVEKLVDGARDPSEFLEWQRQQRERDLEQQLAEIECRRLEGKLSREEAVLARQNLIQENKKKALMKKEETAQLMRQYAERRLQEEKGMRDLVEQVAEGHKNTKQARFKLQKYKQQI</sequence>
<dbReference type="Proteomes" id="UP001295444">
    <property type="component" value="Unassembled WGS sequence"/>
</dbReference>
<accession>A0AAD1TMI3</accession>
<feature type="non-terminal residue" evidence="1">
    <location>
        <position position="1"/>
    </location>
</feature>
<dbReference type="EMBL" id="CAKOES020001637">
    <property type="protein sequence ID" value="CAH2330884.1"/>
    <property type="molecule type" value="Genomic_DNA"/>
</dbReference>
<keyword evidence="2" id="KW-1185">Reference proteome</keyword>
<protein>
    <submittedName>
        <fullName evidence="1">Uncharacterized protein</fullName>
    </submittedName>
</protein>
<evidence type="ECO:0000313" key="1">
    <source>
        <dbReference type="EMBL" id="CAH2330884.1"/>
    </source>
</evidence>
<dbReference type="InterPro" id="IPR039341">
    <property type="entry name" value="CFAP99"/>
</dbReference>
<feature type="non-terminal residue" evidence="1">
    <location>
        <position position="129"/>
    </location>
</feature>
<proteinExistence type="predicted"/>
<gene>
    <name evidence="1" type="ORF">PECUL_23A057063</name>
</gene>
<dbReference type="PANTHER" id="PTHR34649">
    <property type="entry name" value="CILIA- AND FLAGELLA-ASSOCIATED PROTEIN 99"/>
    <property type="match status" value="1"/>
</dbReference>
<evidence type="ECO:0000313" key="2">
    <source>
        <dbReference type="Proteomes" id="UP001295444"/>
    </source>
</evidence>
<comment type="caution">
    <text evidence="1">The sequence shown here is derived from an EMBL/GenBank/DDBJ whole genome shotgun (WGS) entry which is preliminary data.</text>
</comment>
<name>A0AAD1TMI3_PELCU</name>
<organism evidence="1 2">
    <name type="scientific">Pelobates cultripes</name>
    <name type="common">Western spadefoot toad</name>
    <dbReference type="NCBI Taxonomy" id="61616"/>
    <lineage>
        <taxon>Eukaryota</taxon>
        <taxon>Metazoa</taxon>
        <taxon>Chordata</taxon>
        <taxon>Craniata</taxon>
        <taxon>Vertebrata</taxon>
        <taxon>Euteleostomi</taxon>
        <taxon>Amphibia</taxon>
        <taxon>Batrachia</taxon>
        <taxon>Anura</taxon>
        <taxon>Pelobatoidea</taxon>
        <taxon>Pelobatidae</taxon>
        <taxon>Pelobates</taxon>
    </lineage>
</organism>
<reference evidence="1" key="1">
    <citation type="submission" date="2022-03" db="EMBL/GenBank/DDBJ databases">
        <authorList>
            <person name="Alioto T."/>
            <person name="Alioto T."/>
            <person name="Gomez Garrido J."/>
        </authorList>
    </citation>
    <scope>NUCLEOTIDE SEQUENCE</scope>
</reference>